<sequence length="191" mass="22737">MLHEKSKLTQQLESREVPITAMPELPRPLKQTRELLKNDNKHQLRNNEIIYDHKYQVEHKIFGEDLEKIQETEETSHSPKMIIDWHKQDQRDDLPTATLLESKTHESKTIRENRNKQKIVNQNFEESDKDNMIELLKEDLNPEENSKDAVDYNKLDQVFEEEPKDESQEIKVVNPDTDALLENIEWAQKQK</sequence>
<protein>
    <submittedName>
        <fullName evidence="2">Uncharacterized protein</fullName>
    </submittedName>
</protein>
<evidence type="ECO:0000313" key="3">
    <source>
        <dbReference type="Proteomes" id="UP000039865"/>
    </source>
</evidence>
<keyword evidence="3" id="KW-1185">Reference proteome</keyword>
<dbReference type="AlphaFoldDB" id="A0A078ALX4"/>
<gene>
    <name evidence="2" type="primary">Contig4191.g4494</name>
    <name evidence="2" type="ORF">STYLEM_11424</name>
</gene>
<proteinExistence type="predicted"/>
<feature type="region of interest" description="Disordered" evidence="1">
    <location>
        <begin position="1"/>
        <end position="29"/>
    </location>
</feature>
<evidence type="ECO:0000313" key="2">
    <source>
        <dbReference type="EMBL" id="CDW82392.1"/>
    </source>
</evidence>
<dbReference type="EMBL" id="CCKQ01010871">
    <property type="protein sequence ID" value="CDW82392.1"/>
    <property type="molecule type" value="Genomic_DNA"/>
</dbReference>
<dbReference type="InParanoid" id="A0A078ALX4"/>
<evidence type="ECO:0000256" key="1">
    <source>
        <dbReference type="SAM" id="MobiDB-lite"/>
    </source>
</evidence>
<name>A0A078ALX4_STYLE</name>
<reference evidence="2 3" key="1">
    <citation type="submission" date="2014-06" db="EMBL/GenBank/DDBJ databases">
        <authorList>
            <person name="Swart Estienne"/>
        </authorList>
    </citation>
    <scope>NUCLEOTIDE SEQUENCE [LARGE SCALE GENOMIC DNA]</scope>
    <source>
        <strain evidence="2 3">130c</strain>
    </source>
</reference>
<organism evidence="2 3">
    <name type="scientific">Stylonychia lemnae</name>
    <name type="common">Ciliate</name>
    <dbReference type="NCBI Taxonomy" id="5949"/>
    <lineage>
        <taxon>Eukaryota</taxon>
        <taxon>Sar</taxon>
        <taxon>Alveolata</taxon>
        <taxon>Ciliophora</taxon>
        <taxon>Intramacronucleata</taxon>
        <taxon>Spirotrichea</taxon>
        <taxon>Stichotrichia</taxon>
        <taxon>Sporadotrichida</taxon>
        <taxon>Oxytrichidae</taxon>
        <taxon>Stylonychinae</taxon>
        <taxon>Stylonychia</taxon>
    </lineage>
</organism>
<accession>A0A078ALX4</accession>
<dbReference type="Proteomes" id="UP000039865">
    <property type="component" value="Unassembled WGS sequence"/>
</dbReference>